<keyword evidence="2" id="KW-1185">Reference proteome</keyword>
<organism evidence="1 2">
    <name type="scientific">Nocardia macrotermitis</name>
    <dbReference type="NCBI Taxonomy" id="2585198"/>
    <lineage>
        <taxon>Bacteria</taxon>
        <taxon>Bacillati</taxon>
        <taxon>Actinomycetota</taxon>
        <taxon>Actinomycetes</taxon>
        <taxon>Mycobacteriales</taxon>
        <taxon>Nocardiaceae</taxon>
        <taxon>Nocardia</taxon>
    </lineage>
</organism>
<comment type="caution">
    <text evidence="1">The sequence shown here is derived from an EMBL/GenBank/DDBJ whole genome shotgun (WGS) entry which is preliminary data.</text>
</comment>
<proteinExistence type="predicted"/>
<dbReference type="Proteomes" id="UP000438448">
    <property type="component" value="Unassembled WGS sequence"/>
</dbReference>
<dbReference type="EMBL" id="WEGK01000001">
    <property type="protein sequence ID" value="MQY17611.1"/>
    <property type="molecule type" value="Genomic_DNA"/>
</dbReference>
<reference evidence="1 2" key="1">
    <citation type="submission" date="2019-10" db="EMBL/GenBank/DDBJ databases">
        <title>Nocardia macrotermitis sp. nov. and Nocardia aurantia sp. nov., isolated from the gut of fungus growing-termite Macrotermes natalensis.</title>
        <authorList>
            <person name="Benndorf R."/>
            <person name="Schwitalla J."/>
            <person name="Martin K."/>
            <person name="De Beer W."/>
            <person name="Kaster A.-K."/>
            <person name="Vollmers J."/>
            <person name="Poulsen M."/>
            <person name="Beemelmanns C."/>
        </authorList>
    </citation>
    <scope>NUCLEOTIDE SEQUENCE [LARGE SCALE GENOMIC DNA]</scope>
    <source>
        <strain evidence="1 2">RB20</strain>
    </source>
</reference>
<evidence type="ECO:0000313" key="1">
    <source>
        <dbReference type="EMBL" id="MQY17611.1"/>
    </source>
</evidence>
<dbReference type="RefSeq" id="WP_153407613.1">
    <property type="nucleotide sequence ID" value="NZ_WEGK01000001.1"/>
</dbReference>
<evidence type="ECO:0000313" key="2">
    <source>
        <dbReference type="Proteomes" id="UP000438448"/>
    </source>
</evidence>
<sequence>MTNFPGWQVTAERMRSAATSVEVSVFGYRSGGTARDPRRCGGRLSPAPADVEGTSAGLAGIPVGHPVLAAVEWFEAHRGPAGAYLAALRATPILITSVNTDGFASRLGEGGCPGERWLVNWMPELVLTRKQVYSVMVFHEILLAHDLDSGTMLAMLRDLAADVYVPMEKILRRLNHIGRPRGITLRES</sequence>
<dbReference type="OrthoDB" id="4554793at2"/>
<protein>
    <submittedName>
        <fullName evidence="1">Uncharacterized protein</fullName>
    </submittedName>
</protein>
<accession>A0A7K0CW41</accession>
<dbReference type="AlphaFoldDB" id="A0A7K0CW41"/>
<gene>
    <name evidence="1" type="ORF">NRB20_06750</name>
</gene>
<name>A0A7K0CW41_9NOCA</name>